<evidence type="ECO:0000259" key="1">
    <source>
        <dbReference type="Pfam" id="PF20395"/>
    </source>
</evidence>
<gene>
    <name evidence="2" type="ORF">PYE51_11915</name>
</gene>
<proteinExistence type="predicted"/>
<protein>
    <recommendedName>
        <fullName evidence="1">ABC-three component systems C-terminal domain-containing protein</fullName>
    </recommendedName>
</protein>
<sequence>MAGIDKRFASEEDDKQIRCVDSKSPEVFAFDCGQLPFERMGDAHFELLLADLYTARAESGKEDWFEKACRLNDGADQGRDVILIQDSEPVGVIQCKRYNGIVSLNMIVEEICKFFLYAVIKPHIAPPPGNEFRYHLAVSDRAQGKLFEFMQGKGRQRFEDLRSLFEEKAQAARKASVTLRNHSKLKDLTPTQLCDVIWERIDDIHTDILKKDSLSRMLADYPKIKSTYFRLESDTVKIVEEIKQALNLSGNILSQEDEKLVSAIRTEYIDRELSNAKRFNLGLIQGDDILPFLRGMLDPQMSTLYSNFGSRPVILAAGAKATESSHWSEINQLVKNYPYPLVFIVGCGEVTGSTLHTWMKSEEMFWIDPAWEPAPARKYRAGWCWVSDPNNDSYECYVIVENVTGDPKYDNANLSLRLAFRDVILWPTMGNDFTNPISNSKSQLRRLMASQAEDKANRPNLIIASQEIESSVQMMHSVSDYYAQRSKSAVAVAVANSGRLHECKVGIYSATGIFPAMDTEQHTRATPPGFNPPSKVMRRSSRGALILTVDWSGELSLEAVKGQRIVEGVVKDELPPEALEFNELFGRYPPIDGYLDSVQKELDLLNALIQDSALIDCSDFTYQTKYGVKQEELFSIDDMNASGEYVMKAVQALSFVKSHQYADWVFEPQIKGHIQFNDAEHGKFNVMAWTNHNYHVRQMEGDLFEWARRDTAHPELVVFAHCKGYVKDKKPSHARNDYTSTPSVRGAITEAQEPRNVYIFNLGEIESLYDDDQAQSVESFMDEILERRRQLDAE</sequence>
<dbReference type="AlphaFoldDB" id="A0AAX3U1K2"/>
<accession>A0AAX3U1K2</accession>
<name>A0AAX3U1K2_9VIBR</name>
<evidence type="ECO:0000313" key="2">
    <source>
        <dbReference type="EMBL" id="WGK81332.1"/>
    </source>
</evidence>
<dbReference type="RefSeq" id="WP_301064527.1">
    <property type="nucleotide sequence ID" value="NZ_CP118709.1"/>
</dbReference>
<organism evidence="2 3">
    <name type="scientific">Vibrio aestuarianus</name>
    <dbReference type="NCBI Taxonomy" id="28171"/>
    <lineage>
        <taxon>Bacteria</taxon>
        <taxon>Pseudomonadati</taxon>
        <taxon>Pseudomonadota</taxon>
        <taxon>Gammaproteobacteria</taxon>
        <taxon>Vibrionales</taxon>
        <taxon>Vibrionaceae</taxon>
        <taxon>Vibrio</taxon>
    </lineage>
</organism>
<dbReference type="Proteomes" id="UP001239257">
    <property type="component" value="Chromosome 1"/>
</dbReference>
<dbReference type="EMBL" id="CP118709">
    <property type="protein sequence ID" value="WGK81332.1"/>
    <property type="molecule type" value="Genomic_DNA"/>
</dbReference>
<feature type="domain" description="ABC-three component systems C-terminal" evidence="1">
    <location>
        <begin position="583"/>
        <end position="742"/>
    </location>
</feature>
<reference evidence="2" key="1">
    <citation type="submission" date="2022-02" db="EMBL/GenBank/DDBJ databases">
        <title>Emergence and expansion in Europe of a Vibrio aestuarianus clonal complex pathogenic for oysters.</title>
        <authorList>
            <person name="Mesnil A."/>
            <person name="Travers M.-A."/>
        </authorList>
    </citation>
    <scope>NUCLEOTIDE SEQUENCE</scope>
    <source>
        <strain evidence="2">U29</strain>
    </source>
</reference>
<evidence type="ECO:0000313" key="3">
    <source>
        <dbReference type="Proteomes" id="UP001239257"/>
    </source>
</evidence>
<dbReference type="InterPro" id="IPR046870">
    <property type="entry name" value="ABC-3C_CTD3"/>
</dbReference>
<dbReference type="Pfam" id="PF20395">
    <property type="entry name" value="CTD3"/>
    <property type="match status" value="1"/>
</dbReference>